<protein>
    <submittedName>
        <fullName evidence="4">TIGR03943 family protein</fullName>
    </submittedName>
</protein>
<dbReference type="RefSeq" id="WP_308710236.1">
    <property type="nucleotide sequence ID" value="NZ_JAVHUY010000001.1"/>
</dbReference>
<comment type="caution">
    <text evidence="4">The sequence shown here is derived from an EMBL/GenBank/DDBJ whole genome shotgun (WGS) entry which is preliminary data.</text>
</comment>
<gene>
    <name evidence="4" type="ORF">RB614_00335</name>
</gene>
<keyword evidence="1" id="KW-0472">Membrane</keyword>
<name>A0ABU0Z7D1_9ACTN</name>
<feature type="transmembrane region" description="Helical" evidence="1">
    <location>
        <begin position="36"/>
        <end position="54"/>
    </location>
</feature>
<dbReference type="Pfam" id="PF09323">
    <property type="entry name" value="DUF1980"/>
    <property type="match status" value="1"/>
</dbReference>
<feature type="domain" description="DUF1980" evidence="3">
    <location>
        <begin position="158"/>
        <end position="248"/>
    </location>
</feature>
<proteinExistence type="predicted"/>
<evidence type="ECO:0000313" key="5">
    <source>
        <dbReference type="Proteomes" id="UP001230908"/>
    </source>
</evidence>
<evidence type="ECO:0000313" key="4">
    <source>
        <dbReference type="EMBL" id="MDQ7902965.1"/>
    </source>
</evidence>
<dbReference type="Proteomes" id="UP001230908">
    <property type="component" value="Unassembled WGS sequence"/>
</dbReference>
<evidence type="ECO:0000259" key="3">
    <source>
        <dbReference type="Pfam" id="PF21537"/>
    </source>
</evidence>
<dbReference type="NCBIfam" id="TIGR03943">
    <property type="entry name" value="TIGR03943 family putative permease subunit"/>
    <property type="match status" value="1"/>
</dbReference>
<dbReference type="InterPro" id="IPR048493">
    <property type="entry name" value="DUF1980_N"/>
</dbReference>
<reference evidence="4 5" key="1">
    <citation type="submission" date="2023-08" db="EMBL/GenBank/DDBJ databases">
        <title>Phytohabitans sansha sp. nov., isolated from marine sediment.</title>
        <authorList>
            <person name="Zhao Y."/>
            <person name="Yi K."/>
        </authorList>
    </citation>
    <scope>NUCLEOTIDE SEQUENCE [LARGE SCALE GENOMIC DNA]</scope>
    <source>
        <strain evidence="4 5">ZYX-F-186</strain>
    </source>
</reference>
<dbReference type="InterPro" id="IPR052955">
    <property type="entry name" value="UPF0703_membrane_permease"/>
</dbReference>
<dbReference type="Pfam" id="PF21537">
    <property type="entry name" value="DUF1980_C"/>
    <property type="match status" value="1"/>
</dbReference>
<dbReference type="EMBL" id="JAVHUY010000001">
    <property type="protein sequence ID" value="MDQ7902965.1"/>
    <property type="molecule type" value="Genomic_DNA"/>
</dbReference>
<keyword evidence="1" id="KW-0812">Transmembrane</keyword>
<accession>A0ABU0Z7D1</accession>
<evidence type="ECO:0000259" key="2">
    <source>
        <dbReference type="Pfam" id="PF09323"/>
    </source>
</evidence>
<dbReference type="PANTHER" id="PTHR40047:SF1">
    <property type="entry name" value="UPF0703 PROTEIN YCGQ"/>
    <property type="match status" value="1"/>
</dbReference>
<sequence>MNRQAQAVVMLLFGGAIVRASVTDMYLRYVKESLRPFLIAAGLVLIAAAVMTLVHEVLRPRARAGGDDAEPADHGHDHGDGKPHREPWVAWLLILPVLGLLLVAPPALGSYAAGQAGTALSSQQASDYPPLPPGDPAKISVLDYASRAVFDKGVSLGDRTVQLTGFIAQGPNGEPILARIILSCCAADGRPIKLGMSGNAPAGLASDTWVEVVGKYTDRTVTDPVNEETIPYIEVETWTQIDPPKQQYE</sequence>
<feature type="domain" description="DUF1980" evidence="2">
    <location>
        <begin position="6"/>
        <end position="117"/>
    </location>
</feature>
<dbReference type="InterPro" id="IPR015402">
    <property type="entry name" value="DUF1980"/>
</dbReference>
<keyword evidence="1" id="KW-1133">Transmembrane helix</keyword>
<evidence type="ECO:0000256" key="1">
    <source>
        <dbReference type="SAM" id="Phobius"/>
    </source>
</evidence>
<organism evidence="4 5">
    <name type="scientific">Phytohabitans maris</name>
    <dbReference type="NCBI Taxonomy" id="3071409"/>
    <lineage>
        <taxon>Bacteria</taxon>
        <taxon>Bacillati</taxon>
        <taxon>Actinomycetota</taxon>
        <taxon>Actinomycetes</taxon>
        <taxon>Micromonosporales</taxon>
        <taxon>Micromonosporaceae</taxon>
    </lineage>
</organism>
<keyword evidence="5" id="KW-1185">Reference proteome</keyword>
<dbReference type="InterPro" id="IPR048447">
    <property type="entry name" value="DUF1980_C"/>
</dbReference>
<dbReference type="PANTHER" id="PTHR40047">
    <property type="entry name" value="UPF0703 PROTEIN YCGQ"/>
    <property type="match status" value="1"/>
</dbReference>
<feature type="transmembrane region" description="Helical" evidence="1">
    <location>
        <begin position="88"/>
        <end position="108"/>
    </location>
</feature>